<gene>
    <name evidence="9" type="ORF">AB1Y20_017539</name>
</gene>
<keyword evidence="5" id="KW-0326">Glycosidase</keyword>
<dbReference type="SUPFAM" id="SSF51445">
    <property type="entry name" value="(Trans)glycosidases"/>
    <property type="match status" value="1"/>
</dbReference>
<dbReference type="AlphaFoldDB" id="A0AB34JKU0"/>
<dbReference type="GO" id="GO:0030245">
    <property type="term" value="P:cellulose catabolic process"/>
    <property type="evidence" value="ECO:0007669"/>
    <property type="project" value="UniProtKB-KW"/>
</dbReference>
<feature type="compositionally biased region" description="Basic residues" evidence="7">
    <location>
        <begin position="617"/>
        <end position="630"/>
    </location>
</feature>
<feature type="compositionally biased region" description="Basic residues" evidence="7">
    <location>
        <begin position="564"/>
        <end position="577"/>
    </location>
</feature>
<dbReference type="PANTHER" id="PTHR35923">
    <property type="entry name" value="MAJOR EXTRACELLULAR ENDOGLUCANASE"/>
    <property type="match status" value="1"/>
</dbReference>
<name>A0AB34JKU0_PRYPA</name>
<proteinExistence type="inferred from homology"/>
<dbReference type="InterPro" id="IPR001547">
    <property type="entry name" value="Glyco_hydro_5"/>
</dbReference>
<dbReference type="Pfam" id="PF00150">
    <property type="entry name" value="Cellulase"/>
    <property type="match status" value="1"/>
</dbReference>
<sequence>MPLALALALAPHARASHSSPRRHSSRQLSAAPLLELQSLDGQLRANGKPFRLKGVTWWGAESNLAVLDGLTHRSLDDLLAMIARSGFNALRLPFLHQHVLFDDAVPAAGFNAALNPFLLKPSGQPVSYVEMLQTVAKRAAAHGLLVWLVAHSLEALWYSRSISESTILDSWSSIGSRMCAQWNVVGMDLKNKPSAASWGMGQSTDWDEAAVRLGNHVLRKCPRWLIGVEGVGQKPGATQDEDMAFAAMYPKFFDGENLVGARRKPIKLSDHSRLVYMPHTYGPGVQSMPYMESDDFPDNTEQVWQEHFLFLRKSSETRQAASIILNIGGPFESSPRDMEWQIWAVQYCLQHGISVFYDGMNPRSGVGGDAPSLASAPHAVPTLGDKPLIKNNTGGLMMEDWTNMRAGKMHLLAQLPSTPLTAVIDGTTGSAAPNPGGAATHTPRGAARGGEEGEDALGEDGLTDWTVPFLAPPPAASTLEVFSHDEPEPSHSPLFVGAAALFLALLLGRMGAFRRVPRDSIDAAAPASCLPLLAVLWAVLSVPSSSPLLPTAGEPPGTSPARKPATKRKGAKGKAKKLGSAERGGPPLLSAEDDERSECGESSVCGDDERQPLSGARKAKGARTKGKKGKGLCANAMASKQPAGDSSDEFEEPPLEKGRKLARSSSKGRFEFNPIDEELEEARKREMRRYEGEM</sequence>
<evidence type="ECO:0000256" key="6">
    <source>
        <dbReference type="ARBA" id="ARBA00023326"/>
    </source>
</evidence>
<evidence type="ECO:0000256" key="1">
    <source>
        <dbReference type="ARBA" id="ARBA00005641"/>
    </source>
</evidence>
<dbReference type="Proteomes" id="UP001515480">
    <property type="component" value="Unassembled WGS sequence"/>
</dbReference>
<keyword evidence="4" id="KW-0119">Carbohydrate metabolism</keyword>
<dbReference type="InterPro" id="IPR017853">
    <property type="entry name" value="GH"/>
</dbReference>
<evidence type="ECO:0000313" key="10">
    <source>
        <dbReference type="Proteomes" id="UP001515480"/>
    </source>
</evidence>
<keyword evidence="10" id="KW-1185">Reference proteome</keyword>
<evidence type="ECO:0000256" key="4">
    <source>
        <dbReference type="ARBA" id="ARBA00023277"/>
    </source>
</evidence>
<dbReference type="Gene3D" id="3.20.20.80">
    <property type="entry name" value="Glycosidases"/>
    <property type="match status" value="1"/>
</dbReference>
<dbReference type="GO" id="GO:0004553">
    <property type="term" value="F:hydrolase activity, hydrolyzing O-glycosyl compounds"/>
    <property type="evidence" value="ECO:0007669"/>
    <property type="project" value="InterPro"/>
</dbReference>
<feature type="region of interest" description="Disordered" evidence="7">
    <location>
        <begin position="548"/>
        <end position="670"/>
    </location>
</feature>
<evidence type="ECO:0000259" key="8">
    <source>
        <dbReference type="Pfam" id="PF00150"/>
    </source>
</evidence>
<evidence type="ECO:0000256" key="5">
    <source>
        <dbReference type="ARBA" id="ARBA00023295"/>
    </source>
</evidence>
<organism evidence="9 10">
    <name type="scientific">Prymnesium parvum</name>
    <name type="common">Toxic golden alga</name>
    <dbReference type="NCBI Taxonomy" id="97485"/>
    <lineage>
        <taxon>Eukaryota</taxon>
        <taxon>Haptista</taxon>
        <taxon>Haptophyta</taxon>
        <taxon>Prymnesiophyceae</taxon>
        <taxon>Prymnesiales</taxon>
        <taxon>Prymnesiaceae</taxon>
        <taxon>Prymnesium</taxon>
    </lineage>
</organism>
<evidence type="ECO:0000256" key="7">
    <source>
        <dbReference type="SAM" id="MobiDB-lite"/>
    </source>
</evidence>
<dbReference type="PANTHER" id="PTHR35923:SF2">
    <property type="entry name" value="ENDOGLUCANASE"/>
    <property type="match status" value="1"/>
</dbReference>
<evidence type="ECO:0000256" key="2">
    <source>
        <dbReference type="ARBA" id="ARBA00022801"/>
    </source>
</evidence>
<dbReference type="EMBL" id="JBGBPQ010000006">
    <property type="protein sequence ID" value="KAL1522554.1"/>
    <property type="molecule type" value="Genomic_DNA"/>
</dbReference>
<accession>A0AB34JKU0</accession>
<evidence type="ECO:0000313" key="9">
    <source>
        <dbReference type="EMBL" id="KAL1522554.1"/>
    </source>
</evidence>
<keyword evidence="2" id="KW-0378">Hydrolase</keyword>
<feature type="region of interest" description="Disordered" evidence="7">
    <location>
        <begin position="425"/>
        <end position="460"/>
    </location>
</feature>
<keyword evidence="3" id="KW-0136">Cellulose degradation</keyword>
<keyword evidence="6" id="KW-0624">Polysaccharide degradation</keyword>
<comment type="similarity">
    <text evidence="1">Belongs to the glycosyl hydrolase 5 (cellulase A) family.</text>
</comment>
<protein>
    <recommendedName>
        <fullName evidence="8">Glycoside hydrolase family 5 domain-containing protein</fullName>
    </recommendedName>
</protein>
<evidence type="ECO:0000256" key="3">
    <source>
        <dbReference type="ARBA" id="ARBA00023001"/>
    </source>
</evidence>
<feature type="domain" description="Glycoside hydrolase family 5" evidence="8">
    <location>
        <begin position="44"/>
        <end position="357"/>
    </location>
</feature>
<comment type="caution">
    <text evidence="9">The sequence shown here is derived from an EMBL/GenBank/DDBJ whole genome shotgun (WGS) entry which is preliminary data.</text>
</comment>
<reference evidence="9 10" key="1">
    <citation type="journal article" date="2024" name="Science">
        <title>Giant polyketide synthase enzymes in the biosynthesis of giant marine polyether toxins.</title>
        <authorList>
            <person name="Fallon T.R."/>
            <person name="Shende V.V."/>
            <person name="Wierzbicki I.H."/>
            <person name="Pendleton A.L."/>
            <person name="Watervoot N.F."/>
            <person name="Auber R.P."/>
            <person name="Gonzalez D.J."/>
            <person name="Wisecaver J.H."/>
            <person name="Moore B.S."/>
        </authorList>
    </citation>
    <scope>NUCLEOTIDE SEQUENCE [LARGE SCALE GENOMIC DNA]</scope>
    <source>
        <strain evidence="9 10">12B1</strain>
    </source>
</reference>